<dbReference type="InterPro" id="IPR029062">
    <property type="entry name" value="Class_I_gatase-like"/>
</dbReference>
<evidence type="ECO:0000313" key="3">
    <source>
        <dbReference type="Proteomes" id="UP000324678"/>
    </source>
</evidence>
<feature type="domain" description="ThuA-like" evidence="1">
    <location>
        <begin position="25"/>
        <end position="215"/>
    </location>
</feature>
<accession>A0A5C1YE94</accession>
<evidence type="ECO:0000259" key="1">
    <source>
        <dbReference type="Pfam" id="PF06283"/>
    </source>
</evidence>
<keyword evidence="3" id="KW-1185">Reference proteome</keyword>
<dbReference type="InterPro" id="IPR029010">
    <property type="entry name" value="ThuA-like"/>
</dbReference>
<gene>
    <name evidence="2" type="ORF">FLP10_08420</name>
</gene>
<dbReference type="RefSeq" id="WP_149160462.1">
    <property type="nucleotide sequence ID" value="NZ_CP043505.1"/>
</dbReference>
<dbReference type="KEGG" id="ail:FLP10_08420"/>
<dbReference type="Gene3D" id="3.40.50.880">
    <property type="match status" value="1"/>
</dbReference>
<protein>
    <submittedName>
        <fullName evidence="2">ThuA domain-containing protein</fullName>
    </submittedName>
</protein>
<reference evidence="2 3" key="1">
    <citation type="submission" date="2019-09" db="EMBL/GenBank/DDBJ databases">
        <title>Genome sequencing of strain KACC 19306.</title>
        <authorList>
            <person name="Heo J."/>
            <person name="Kim S.-J."/>
            <person name="Kim J.-S."/>
            <person name="Hong S.-B."/>
            <person name="Kwon S.-W."/>
        </authorList>
    </citation>
    <scope>NUCLEOTIDE SEQUENCE [LARGE SCALE GENOMIC DNA]</scope>
    <source>
        <strain evidence="2 3">KACC 19306</strain>
    </source>
</reference>
<organism evidence="2 3">
    <name type="scientific">Agromyces intestinalis</name>
    <dbReference type="NCBI Taxonomy" id="2592652"/>
    <lineage>
        <taxon>Bacteria</taxon>
        <taxon>Bacillati</taxon>
        <taxon>Actinomycetota</taxon>
        <taxon>Actinomycetes</taxon>
        <taxon>Micrococcales</taxon>
        <taxon>Microbacteriaceae</taxon>
        <taxon>Agromyces</taxon>
    </lineage>
</organism>
<dbReference type="OrthoDB" id="3350268at2"/>
<dbReference type="Proteomes" id="UP000324678">
    <property type="component" value="Chromosome"/>
</dbReference>
<sequence>MTIRILSGAGRYDDPWHDFGATTAEVAAVLRERSGAGVEIRTDVEEAMADLDGVELLVVNVGNPTRHGLDSSTFAAAEAGFERYLARDAPVWALHVAAASFPGMPAWERALGGRWVGGASMHPPIGDARVLVPESDHPIVAGLGDFTVWDERYTHLRVADAVRPLAFHRHEGAEHPLLWTLEDGRRRAAYDALGHTVESYRHPSRREILDRTLDWLVNA</sequence>
<proteinExistence type="predicted"/>
<dbReference type="Pfam" id="PF06283">
    <property type="entry name" value="ThuA"/>
    <property type="match status" value="1"/>
</dbReference>
<name>A0A5C1YE94_9MICO</name>
<dbReference type="EMBL" id="CP043505">
    <property type="protein sequence ID" value="QEO14441.1"/>
    <property type="molecule type" value="Genomic_DNA"/>
</dbReference>
<dbReference type="SUPFAM" id="SSF52317">
    <property type="entry name" value="Class I glutamine amidotransferase-like"/>
    <property type="match status" value="1"/>
</dbReference>
<dbReference type="AlphaFoldDB" id="A0A5C1YE94"/>
<evidence type="ECO:0000313" key="2">
    <source>
        <dbReference type="EMBL" id="QEO14441.1"/>
    </source>
</evidence>